<dbReference type="InterPro" id="IPR001611">
    <property type="entry name" value="Leu-rich_rpt"/>
</dbReference>
<gene>
    <name evidence="1" type="ORF">HINF_LOCUS29777</name>
    <name evidence="2" type="ORF">HINF_LOCUS52091</name>
</gene>
<dbReference type="EMBL" id="CATOUU010000698">
    <property type="protein sequence ID" value="CAI9942132.1"/>
    <property type="molecule type" value="Genomic_DNA"/>
</dbReference>
<evidence type="ECO:0000313" key="1">
    <source>
        <dbReference type="EMBL" id="CAI9942132.1"/>
    </source>
</evidence>
<keyword evidence="3" id="KW-1185">Reference proteome</keyword>
<dbReference type="PROSITE" id="PS51450">
    <property type="entry name" value="LRR"/>
    <property type="match status" value="1"/>
</dbReference>
<reference evidence="2 3" key="2">
    <citation type="submission" date="2024-07" db="EMBL/GenBank/DDBJ databases">
        <authorList>
            <person name="Akdeniz Z."/>
        </authorList>
    </citation>
    <scope>NUCLEOTIDE SEQUENCE [LARGE SCALE GENOMIC DNA]</scope>
</reference>
<dbReference type="Proteomes" id="UP001642409">
    <property type="component" value="Unassembled WGS sequence"/>
</dbReference>
<dbReference type="AlphaFoldDB" id="A0AA86U923"/>
<comment type="caution">
    <text evidence="1">The sequence shown here is derived from an EMBL/GenBank/DDBJ whole genome shotgun (WGS) entry which is preliminary data.</text>
</comment>
<organism evidence="1">
    <name type="scientific">Hexamita inflata</name>
    <dbReference type="NCBI Taxonomy" id="28002"/>
    <lineage>
        <taxon>Eukaryota</taxon>
        <taxon>Metamonada</taxon>
        <taxon>Diplomonadida</taxon>
        <taxon>Hexamitidae</taxon>
        <taxon>Hexamitinae</taxon>
        <taxon>Hexamita</taxon>
    </lineage>
</organism>
<proteinExistence type="predicted"/>
<sequence length="115" mass="13443">MNANQDIYDLLFSENFLLSNLEIDISAAFELNKVVTFIHSNNESEPIRLLILNRLRLVALEYVDLDSNNIVELNVRGLKLKNFNAYHNKIRDTSPLEYLKYAVRMWDNQLNATKL</sequence>
<evidence type="ECO:0000313" key="2">
    <source>
        <dbReference type="EMBL" id="CAL6065963.1"/>
    </source>
</evidence>
<name>A0AA86U923_9EUKA</name>
<dbReference type="EMBL" id="CAXDID020000258">
    <property type="protein sequence ID" value="CAL6065963.1"/>
    <property type="molecule type" value="Genomic_DNA"/>
</dbReference>
<protein>
    <submittedName>
        <fullName evidence="1">Leucine-rich repeat</fullName>
    </submittedName>
    <submittedName>
        <fullName evidence="2">Leucine-rich_repeat</fullName>
    </submittedName>
</protein>
<accession>A0AA86U923</accession>
<reference evidence="1" key="1">
    <citation type="submission" date="2023-06" db="EMBL/GenBank/DDBJ databases">
        <authorList>
            <person name="Kurt Z."/>
        </authorList>
    </citation>
    <scope>NUCLEOTIDE SEQUENCE</scope>
</reference>
<evidence type="ECO:0000313" key="3">
    <source>
        <dbReference type="Proteomes" id="UP001642409"/>
    </source>
</evidence>